<name>A0A4C1YXT8_EUMVA</name>
<gene>
    <name evidence="1" type="ORF">EVAR_49431_1</name>
</gene>
<evidence type="ECO:0000313" key="1">
    <source>
        <dbReference type="EMBL" id="GBP79732.1"/>
    </source>
</evidence>
<dbReference type="AlphaFoldDB" id="A0A4C1YXT8"/>
<evidence type="ECO:0000313" key="2">
    <source>
        <dbReference type="Proteomes" id="UP000299102"/>
    </source>
</evidence>
<keyword evidence="2" id="KW-1185">Reference proteome</keyword>
<dbReference type="EMBL" id="BGZK01001427">
    <property type="protein sequence ID" value="GBP79732.1"/>
    <property type="molecule type" value="Genomic_DNA"/>
</dbReference>
<reference evidence="1 2" key="1">
    <citation type="journal article" date="2019" name="Commun. Biol.">
        <title>The bagworm genome reveals a unique fibroin gene that provides high tensile strength.</title>
        <authorList>
            <person name="Kono N."/>
            <person name="Nakamura H."/>
            <person name="Ohtoshi R."/>
            <person name="Tomita M."/>
            <person name="Numata K."/>
            <person name="Arakawa K."/>
        </authorList>
    </citation>
    <scope>NUCLEOTIDE SEQUENCE [LARGE SCALE GENOMIC DNA]</scope>
</reference>
<proteinExistence type="predicted"/>
<comment type="caution">
    <text evidence="1">The sequence shown here is derived from an EMBL/GenBank/DDBJ whole genome shotgun (WGS) entry which is preliminary data.</text>
</comment>
<sequence length="117" mass="13915">MDTRNLREFTNVLFTSLKGKGYLMEKGSGRWRQRRGVGHRNFHLLNKTKERKLLLHICILREHVFLPVEPTHFHDRINSLPTAAPAPCVVFGRTESERRDVRLNNQRRLRRRVRAHP</sequence>
<accession>A0A4C1YXT8</accession>
<protein>
    <submittedName>
        <fullName evidence="1">Uncharacterized protein</fullName>
    </submittedName>
</protein>
<dbReference type="Proteomes" id="UP000299102">
    <property type="component" value="Unassembled WGS sequence"/>
</dbReference>
<organism evidence="1 2">
    <name type="scientific">Eumeta variegata</name>
    <name type="common">Bagworm moth</name>
    <name type="synonym">Eumeta japonica</name>
    <dbReference type="NCBI Taxonomy" id="151549"/>
    <lineage>
        <taxon>Eukaryota</taxon>
        <taxon>Metazoa</taxon>
        <taxon>Ecdysozoa</taxon>
        <taxon>Arthropoda</taxon>
        <taxon>Hexapoda</taxon>
        <taxon>Insecta</taxon>
        <taxon>Pterygota</taxon>
        <taxon>Neoptera</taxon>
        <taxon>Endopterygota</taxon>
        <taxon>Lepidoptera</taxon>
        <taxon>Glossata</taxon>
        <taxon>Ditrysia</taxon>
        <taxon>Tineoidea</taxon>
        <taxon>Psychidae</taxon>
        <taxon>Oiketicinae</taxon>
        <taxon>Eumeta</taxon>
    </lineage>
</organism>